<dbReference type="Gene3D" id="2.60.40.1630">
    <property type="entry name" value="bacillus anthracis domain"/>
    <property type="match status" value="1"/>
</dbReference>
<sequence length="538" mass="61433">MNCPTTDKLSQYIDELLNEEESTQIKDHLNGCDACTRVANAFIEEERFIKETLQTPPLPDDFTSLVLEKVEPYGQNHTPRKKTIWKRSVLIAAGAALAIGFGATLNPSFAKWVGGMFSTEQVDEGLRMASEAGLVKQVDLEAEDRGITFRVEDMVADSSRVALSYQILNKNGKPQDTYLDLPESKNEIFAVDQEGKRLDRLSVGWQEDSDYGLLEFSLREFEALEKMTVKFNLVELNGVKGKWELEVPVDLKEAFKYTTKLPLQGKSTEQHGVAIDMKEVRFAPSSNELMYETAFTKEEQAKVEKDIQKLGEEYGKEIVHSFTNYGTAIEYHLENEAKKAVYYHHHNTFFTEHPSDVGLLQRNGEESNQMGHIAWNESFIPQKEDKKLTFVLDGVCKTVPSDFSIKIKPKELKKNPVSFEYEGNFITIKSAKKQNEFSLRKSLIPVDRETTFKIKMEGGKEMPASDLGDWVIVDDEGKAYETLQSESILNEKDKNGRYKTTLELTSYDLDEIPEELTLHLLSVTRYYEVKDKWKVPLY</sequence>
<organism evidence="4 5">
    <name type="scientific">Pueribacillus theae</name>
    <dbReference type="NCBI Taxonomy" id="2171751"/>
    <lineage>
        <taxon>Bacteria</taxon>
        <taxon>Bacillati</taxon>
        <taxon>Bacillota</taxon>
        <taxon>Bacilli</taxon>
        <taxon>Bacillales</taxon>
        <taxon>Bacillaceae</taxon>
        <taxon>Pueribacillus</taxon>
    </lineage>
</organism>
<keyword evidence="1" id="KW-0472">Membrane</keyword>
<dbReference type="OrthoDB" id="2473268at2"/>
<feature type="domain" description="DUF4179" evidence="3">
    <location>
        <begin position="80"/>
        <end position="167"/>
    </location>
</feature>
<dbReference type="RefSeq" id="WP_116554485.1">
    <property type="nucleotide sequence ID" value="NZ_QCZG01000014.1"/>
</dbReference>
<reference evidence="4 5" key="1">
    <citation type="submission" date="2018-04" db="EMBL/GenBank/DDBJ databases">
        <title>Camelliibacillus theae gen. nov., sp. nov., isolated from Pu'er tea.</title>
        <authorList>
            <person name="Niu L."/>
        </authorList>
    </citation>
    <scope>NUCLEOTIDE SEQUENCE [LARGE SCALE GENOMIC DNA]</scope>
    <source>
        <strain evidence="4 5">T8</strain>
    </source>
</reference>
<dbReference type="InterPro" id="IPR025436">
    <property type="entry name" value="DUF4179"/>
</dbReference>
<dbReference type="EMBL" id="QCZG01000014">
    <property type="protein sequence ID" value="PWA11985.1"/>
    <property type="molecule type" value="Genomic_DNA"/>
</dbReference>
<dbReference type="InterPro" id="IPR027383">
    <property type="entry name" value="Znf_put"/>
</dbReference>
<gene>
    <name evidence="4" type="ORF">DCC39_08365</name>
</gene>
<evidence type="ECO:0008006" key="6">
    <source>
        <dbReference type="Google" id="ProtNLM"/>
    </source>
</evidence>
<proteinExistence type="predicted"/>
<evidence type="ECO:0000313" key="5">
    <source>
        <dbReference type="Proteomes" id="UP000245998"/>
    </source>
</evidence>
<evidence type="ECO:0000313" key="4">
    <source>
        <dbReference type="EMBL" id="PWA11985.1"/>
    </source>
</evidence>
<protein>
    <recommendedName>
        <fullName evidence="6">DUF4179 domain-containing protein</fullName>
    </recommendedName>
</protein>
<evidence type="ECO:0000256" key="1">
    <source>
        <dbReference type="SAM" id="Phobius"/>
    </source>
</evidence>
<dbReference type="Pfam" id="PF13786">
    <property type="entry name" value="DUF4179"/>
    <property type="match status" value="1"/>
</dbReference>
<dbReference type="AlphaFoldDB" id="A0A2U1K3Z9"/>
<name>A0A2U1K3Z9_9BACI</name>
<keyword evidence="1" id="KW-0812">Transmembrane</keyword>
<dbReference type="Pfam" id="PF13490">
    <property type="entry name" value="zf-HC2"/>
    <property type="match status" value="1"/>
</dbReference>
<evidence type="ECO:0000259" key="3">
    <source>
        <dbReference type="Pfam" id="PF13786"/>
    </source>
</evidence>
<feature type="domain" description="Putative zinc-finger" evidence="2">
    <location>
        <begin position="6"/>
        <end position="35"/>
    </location>
</feature>
<keyword evidence="1" id="KW-1133">Transmembrane helix</keyword>
<accession>A0A2U1K3Z9</accession>
<dbReference type="Proteomes" id="UP000245998">
    <property type="component" value="Unassembled WGS sequence"/>
</dbReference>
<feature type="transmembrane region" description="Helical" evidence="1">
    <location>
        <begin position="89"/>
        <end position="109"/>
    </location>
</feature>
<comment type="caution">
    <text evidence="4">The sequence shown here is derived from an EMBL/GenBank/DDBJ whole genome shotgun (WGS) entry which is preliminary data.</text>
</comment>
<keyword evidence="5" id="KW-1185">Reference proteome</keyword>
<evidence type="ECO:0000259" key="2">
    <source>
        <dbReference type="Pfam" id="PF13490"/>
    </source>
</evidence>